<evidence type="ECO:0000313" key="2">
    <source>
        <dbReference type="Proteomes" id="UP000239757"/>
    </source>
</evidence>
<sequence length="129" mass="13788">MVLGRGKGGVGYFGGGRGWVSTITALREEVIVVVSVVVAMVVIEQVMAVVKDCGQNVLTVKLLHELVGDSVAAERVGPQEMKGYHQEYPQGHPHRWLVLVGIEADLTHDDALSSSCGAYLRCPMGTSGR</sequence>
<name>A0A2P5YS93_GOSBA</name>
<dbReference type="AlphaFoldDB" id="A0A2P5YS93"/>
<reference evidence="1 2" key="1">
    <citation type="submission" date="2015-01" db="EMBL/GenBank/DDBJ databases">
        <title>Genome of allotetraploid Gossypium barbadense reveals genomic plasticity and fiber elongation in cotton evolution.</title>
        <authorList>
            <person name="Chen X."/>
            <person name="Liu X."/>
            <person name="Zhao B."/>
            <person name="Zheng H."/>
            <person name="Hu Y."/>
            <person name="Lu G."/>
            <person name="Yang C."/>
            <person name="Chen J."/>
            <person name="Shan C."/>
            <person name="Zhang L."/>
            <person name="Zhou Y."/>
            <person name="Wang L."/>
            <person name="Guo W."/>
            <person name="Bai Y."/>
            <person name="Ruan J."/>
            <person name="Shangguan X."/>
            <person name="Mao Y."/>
            <person name="Jiang J."/>
            <person name="Zhu Y."/>
            <person name="Lei J."/>
            <person name="Kang H."/>
            <person name="Chen S."/>
            <person name="He X."/>
            <person name="Wang R."/>
            <person name="Wang Y."/>
            <person name="Chen J."/>
            <person name="Wang L."/>
            <person name="Yu S."/>
            <person name="Wang B."/>
            <person name="Wei J."/>
            <person name="Song S."/>
            <person name="Lu X."/>
            <person name="Gao Z."/>
            <person name="Gu W."/>
            <person name="Deng X."/>
            <person name="Ma D."/>
            <person name="Wang S."/>
            <person name="Liang W."/>
            <person name="Fang L."/>
            <person name="Cai C."/>
            <person name="Zhu X."/>
            <person name="Zhou B."/>
            <person name="Zhang Y."/>
            <person name="Chen Z."/>
            <person name="Xu S."/>
            <person name="Zhu R."/>
            <person name="Wang S."/>
            <person name="Zhang T."/>
            <person name="Zhao G."/>
        </authorList>
    </citation>
    <scope>NUCLEOTIDE SEQUENCE [LARGE SCALE GENOMIC DNA]</scope>
    <source>
        <strain evidence="2">cv. Xinhai21</strain>
        <tissue evidence="1">Leaf</tissue>
    </source>
</reference>
<evidence type="ECO:0000313" key="1">
    <source>
        <dbReference type="EMBL" id="PPS18480.1"/>
    </source>
</evidence>
<protein>
    <submittedName>
        <fullName evidence="1">Uncharacterized protein</fullName>
    </submittedName>
</protein>
<proteinExistence type="predicted"/>
<organism evidence="1 2">
    <name type="scientific">Gossypium barbadense</name>
    <name type="common">Sea Island cotton</name>
    <name type="synonym">Hibiscus barbadensis</name>
    <dbReference type="NCBI Taxonomy" id="3634"/>
    <lineage>
        <taxon>Eukaryota</taxon>
        <taxon>Viridiplantae</taxon>
        <taxon>Streptophyta</taxon>
        <taxon>Embryophyta</taxon>
        <taxon>Tracheophyta</taxon>
        <taxon>Spermatophyta</taxon>
        <taxon>Magnoliopsida</taxon>
        <taxon>eudicotyledons</taxon>
        <taxon>Gunneridae</taxon>
        <taxon>Pentapetalae</taxon>
        <taxon>rosids</taxon>
        <taxon>malvids</taxon>
        <taxon>Malvales</taxon>
        <taxon>Malvaceae</taxon>
        <taxon>Malvoideae</taxon>
        <taxon>Gossypium</taxon>
    </lineage>
</organism>
<accession>A0A2P5YS93</accession>
<dbReference type="EMBL" id="KZ662829">
    <property type="protein sequence ID" value="PPS18480.1"/>
    <property type="molecule type" value="Genomic_DNA"/>
</dbReference>
<dbReference type="Proteomes" id="UP000239757">
    <property type="component" value="Unassembled WGS sequence"/>
</dbReference>
<gene>
    <name evidence="1" type="ORF">GOBAR_AA02090</name>
</gene>